<dbReference type="EMBL" id="CACVBM020000402">
    <property type="protein sequence ID" value="CAA7018641.1"/>
    <property type="molecule type" value="Genomic_DNA"/>
</dbReference>
<evidence type="ECO:0000313" key="1">
    <source>
        <dbReference type="EMBL" id="CAA7018641.1"/>
    </source>
</evidence>
<protein>
    <submittedName>
        <fullName evidence="1">Uncharacterized protein</fullName>
    </submittedName>
</protein>
<sequence>MPSLSCGENRLRTYKPGLDRVEAWPVELRNSTGWSSRRSSWSSRWLLPSSFAYPVELRPCAKSLHAPHVPYAPECSKRPISKDQTCICSVRLLGRKPPWSGEERSTPRNVGAMVAFFFLDEEPETFFSKLLDLAHHLVHGLLHLFNGLPLPFVELLKKSNPLVGSHNRGVHPWSLILLKIVTSGSPKSASPGSILSLTSADPQLDRVQAPLLATHPHAQLSVHRGSEVDVLTPDYCGELWVGQEKLGRASQWMCELELVPPIQLLVLNEEVGLAKLDVHPSSWS</sequence>
<organism evidence="1 2">
    <name type="scientific">Microthlaspi erraticum</name>
    <dbReference type="NCBI Taxonomy" id="1685480"/>
    <lineage>
        <taxon>Eukaryota</taxon>
        <taxon>Viridiplantae</taxon>
        <taxon>Streptophyta</taxon>
        <taxon>Embryophyta</taxon>
        <taxon>Tracheophyta</taxon>
        <taxon>Spermatophyta</taxon>
        <taxon>Magnoliopsida</taxon>
        <taxon>eudicotyledons</taxon>
        <taxon>Gunneridae</taxon>
        <taxon>Pentapetalae</taxon>
        <taxon>rosids</taxon>
        <taxon>malvids</taxon>
        <taxon>Brassicales</taxon>
        <taxon>Brassicaceae</taxon>
        <taxon>Coluteocarpeae</taxon>
        <taxon>Microthlaspi</taxon>
    </lineage>
</organism>
<accession>A0A6D2HT82</accession>
<proteinExistence type="predicted"/>
<evidence type="ECO:0000313" key="2">
    <source>
        <dbReference type="Proteomes" id="UP000467841"/>
    </source>
</evidence>
<dbReference type="AlphaFoldDB" id="A0A6D2HT82"/>
<dbReference type="Proteomes" id="UP000467841">
    <property type="component" value="Unassembled WGS sequence"/>
</dbReference>
<comment type="caution">
    <text evidence="1">The sequence shown here is derived from an EMBL/GenBank/DDBJ whole genome shotgun (WGS) entry which is preliminary data.</text>
</comment>
<name>A0A6D2HT82_9BRAS</name>
<gene>
    <name evidence="1" type="ORF">MERR_LOCUS5876</name>
</gene>
<keyword evidence="2" id="KW-1185">Reference proteome</keyword>
<reference evidence="1" key="1">
    <citation type="submission" date="2020-01" db="EMBL/GenBank/DDBJ databases">
        <authorList>
            <person name="Mishra B."/>
        </authorList>
    </citation>
    <scope>NUCLEOTIDE SEQUENCE [LARGE SCALE GENOMIC DNA]</scope>
</reference>